<organism evidence="1 2">
    <name type="scientific">Enterococcus saigonensis</name>
    <dbReference type="NCBI Taxonomy" id="1805431"/>
    <lineage>
        <taxon>Bacteria</taxon>
        <taxon>Bacillati</taxon>
        <taxon>Bacillota</taxon>
        <taxon>Bacilli</taxon>
        <taxon>Lactobacillales</taxon>
        <taxon>Enterococcaceae</taxon>
        <taxon>Enterococcus</taxon>
    </lineage>
</organism>
<proteinExistence type="predicted"/>
<sequence>MPNDDYTSLFWEDKQVQQATKATKLERGYYLKEDANSVALKKGSHKITVKIFKTKTDAKKGNVLKEYHYTYAIQK</sequence>
<accession>A0A679ILC6</accession>
<reference evidence="1 2" key="1">
    <citation type="submission" date="2020-02" db="EMBL/GenBank/DDBJ databases">
        <title>Characterization of vanA genotype vancomycin-resistant Enterococcus saigonensis VE80.</title>
        <authorList>
            <person name="Harada T."/>
            <person name="Motooka D."/>
            <person name="Nakamura S."/>
            <person name="Yamamoto Y."/>
            <person name="Kawahara R."/>
            <person name="Kawatsu K."/>
        </authorList>
    </citation>
    <scope>NUCLEOTIDE SEQUENCE [LARGE SCALE GENOMIC DNA]</scope>
    <source>
        <strain evidence="1 2">VE80</strain>
    </source>
</reference>
<name>A0A679ILC6_9ENTE</name>
<dbReference type="Proteomes" id="UP000502998">
    <property type="component" value="Chromosome"/>
</dbReference>
<gene>
    <name evidence="1" type="ORF">EsVE80_01270</name>
</gene>
<keyword evidence="2" id="KW-1185">Reference proteome</keyword>
<dbReference type="KEGG" id="esg:EsVE80_01270"/>
<protein>
    <submittedName>
        <fullName evidence="1">Uncharacterized protein</fullName>
    </submittedName>
</protein>
<evidence type="ECO:0000313" key="1">
    <source>
        <dbReference type="EMBL" id="BCA84604.1"/>
    </source>
</evidence>
<dbReference type="EMBL" id="AP022822">
    <property type="protein sequence ID" value="BCA84604.1"/>
    <property type="molecule type" value="Genomic_DNA"/>
</dbReference>
<dbReference type="AlphaFoldDB" id="A0A679ILC6"/>
<evidence type="ECO:0000313" key="2">
    <source>
        <dbReference type="Proteomes" id="UP000502998"/>
    </source>
</evidence>